<evidence type="ECO:0000256" key="1">
    <source>
        <dbReference type="ARBA" id="ARBA00022614"/>
    </source>
</evidence>
<sequence length="348" mass="40708">MASKCVAFWHLEALTKLDDDTKYLDCSHNSLKCIDNLPPKIKYLNCSHNRIESMNGYYQELETLYCDGNLLDDICYLPHLRVLTCRDNIFSSLPLLSSCLVNLFCSSNEIKSIDGLPETLEVLDCSNNWIEIINDLPKSLTRFVCKNNLITHISYLPKKLEWIDCSNNPLGTLPRIGKYARTLIIENTNISTLPKSKITTLNCKNCPIVDSRLAKTLTHLVTDTNHMNKIRYLPPKLLLMGCTIREIVRFPLIPDSVIFLRIIHADDYDPQQCIYEIDQHEDIDVLRSKTQTHMQFVHLYYSLKYKCKFRNWLWDRVRRPKIERECHPDIIRDIIETKGMEYFLEMDN</sequence>
<dbReference type="Gene3D" id="3.80.10.10">
    <property type="entry name" value="Ribonuclease Inhibitor"/>
    <property type="match status" value="1"/>
</dbReference>
<dbReference type="PANTHER" id="PTHR47114:SF2">
    <property type="entry name" value="OLIGODENDROCYTE-MYELIN GLYCOPROTEIN"/>
    <property type="match status" value="1"/>
</dbReference>
<dbReference type="EMBL" id="MN739227">
    <property type="protein sequence ID" value="QHS94591.1"/>
    <property type="molecule type" value="Genomic_DNA"/>
</dbReference>
<dbReference type="SUPFAM" id="SSF52058">
    <property type="entry name" value="L domain-like"/>
    <property type="match status" value="1"/>
</dbReference>
<dbReference type="AlphaFoldDB" id="A0A6C0BS18"/>
<protein>
    <recommendedName>
        <fullName evidence="4">Leucine-rich repeat domain-containing protein</fullName>
    </recommendedName>
</protein>
<name>A0A6C0BS18_9ZZZZ</name>
<reference evidence="3" key="1">
    <citation type="journal article" date="2020" name="Nature">
        <title>Giant virus diversity and host interactions through global metagenomics.</title>
        <authorList>
            <person name="Schulz F."/>
            <person name="Roux S."/>
            <person name="Paez-Espino D."/>
            <person name="Jungbluth S."/>
            <person name="Walsh D.A."/>
            <person name="Denef V.J."/>
            <person name="McMahon K.D."/>
            <person name="Konstantinidis K.T."/>
            <person name="Eloe-Fadrosh E.A."/>
            <person name="Kyrpides N.C."/>
            <person name="Woyke T."/>
        </authorList>
    </citation>
    <scope>NUCLEOTIDE SEQUENCE</scope>
    <source>
        <strain evidence="3">GVMAG-M-3300018416-45</strain>
    </source>
</reference>
<evidence type="ECO:0000256" key="2">
    <source>
        <dbReference type="ARBA" id="ARBA00022737"/>
    </source>
</evidence>
<proteinExistence type="predicted"/>
<dbReference type="GO" id="GO:0031102">
    <property type="term" value="P:neuron projection regeneration"/>
    <property type="evidence" value="ECO:0007669"/>
    <property type="project" value="TreeGrafter"/>
</dbReference>
<evidence type="ECO:0008006" key="4">
    <source>
        <dbReference type="Google" id="ProtNLM"/>
    </source>
</evidence>
<keyword evidence="1" id="KW-0433">Leucine-rich repeat</keyword>
<accession>A0A6C0BS18</accession>
<keyword evidence="2" id="KW-0677">Repeat</keyword>
<dbReference type="PANTHER" id="PTHR47114">
    <property type="match status" value="1"/>
</dbReference>
<evidence type="ECO:0000313" key="3">
    <source>
        <dbReference type="EMBL" id="QHS94591.1"/>
    </source>
</evidence>
<organism evidence="3">
    <name type="scientific">viral metagenome</name>
    <dbReference type="NCBI Taxonomy" id="1070528"/>
    <lineage>
        <taxon>unclassified sequences</taxon>
        <taxon>metagenomes</taxon>
        <taxon>organismal metagenomes</taxon>
    </lineage>
</organism>
<dbReference type="InterPro" id="IPR032675">
    <property type="entry name" value="LRR_dom_sf"/>
</dbReference>
<dbReference type="InterPro" id="IPR051071">
    <property type="entry name" value="LRR-bact_E3_ubiq_ligases"/>
</dbReference>